<sequence>MLVYQHYDASLLLIGIKLKPQFCVLAVVITTALLSAHKKGFWDRVTNKGPMN</sequence>
<organism evidence="1 2">
    <name type="scientific">Lactiplantibacillus plantarum</name>
    <name type="common">Lactobacillus plantarum</name>
    <dbReference type="NCBI Taxonomy" id="1590"/>
    <lineage>
        <taxon>Bacteria</taxon>
        <taxon>Bacillati</taxon>
        <taxon>Bacillota</taxon>
        <taxon>Bacilli</taxon>
        <taxon>Lactobacillales</taxon>
        <taxon>Lactobacillaceae</taxon>
        <taxon>Lactiplantibacillus</taxon>
    </lineage>
</organism>
<dbReference type="EMBL" id="MCOL01000001">
    <property type="protein sequence ID" value="ODO62209.1"/>
    <property type="molecule type" value="Genomic_DNA"/>
</dbReference>
<name>A0A1E3KTX2_LACPN</name>
<protein>
    <submittedName>
        <fullName evidence="1">Uncharacterized protein</fullName>
    </submittedName>
</protein>
<comment type="caution">
    <text evidence="1">The sequence shown here is derived from an EMBL/GenBank/DDBJ whole genome shotgun (WGS) entry which is preliminary data.</text>
</comment>
<evidence type="ECO:0000313" key="2">
    <source>
        <dbReference type="Proteomes" id="UP000094892"/>
    </source>
</evidence>
<evidence type="ECO:0000313" key="1">
    <source>
        <dbReference type="EMBL" id="ODO62209.1"/>
    </source>
</evidence>
<accession>A0A1E3KTX2</accession>
<dbReference type="PATRIC" id="fig|1590.306.peg.2218"/>
<proteinExistence type="predicted"/>
<gene>
    <name evidence="1" type="ORF">LPJSA22_02214</name>
</gene>
<reference evidence="1 2" key="1">
    <citation type="submission" date="2016-08" db="EMBL/GenBank/DDBJ databases">
        <title>Genome sequencing of Lactobacillus plantarum JSA22, isolated from fermented soybean paste.</title>
        <authorList>
            <person name="Choi H.S."/>
        </authorList>
    </citation>
    <scope>NUCLEOTIDE SEQUENCE [LARGE SCALE GENOMIC DNA]</scope>
    <source>
        <strain evidence="1 2">JSA22</strain>
    </source>
</reference>
<dbReference type="Proteomes" id="UP000094892">
    <property type="component" value="Unassembled WGS sequence"/>
</dbReference>
<dbReference type="AlphaFoldDB" id="A0A1E3KTX2"/>